<dbReference type="Proteomes" id="UP000027120">
    <property type="component" value="Unassembled WGS sequence"/>
</dbReference>
<evidence type="ECO:0000313" key="2">
    <source>
        <dbReference type="Proteomes" id="UP000027120"/>
    </source>
</evidence>
<proteinExistence type="predicted"/>
<sequence length="90" mass="10594">MKFMCRPAIVLITIFLLVRLVETSFLTLFYPPYVTDNHSLGYPWDWMSLQTGVHLSMLPFLLYLGRCLSVTLFFPLFSFFLQTSYLPLFL</sequence>
<gene>
    <name evidence="1" type="ORF">CISIN_1g041489mg</name>
</gene>
<dbReference type="EMBL" id="KK784887">
    <property type="protein sequence ID" value="KDO72547.1"/>
    <property type="molecule type" value="Genomic_DNA"/>
</dbReference>
<organism evidence="1 2">
    <name type="scientific">Citrus sinensis</name>
    <name type="common">Sweet orange</name>
    <name type="synonym">Citrus aurantium var. sinensis</name>
    <dbReference type="NCBI Taxonomy" id="2711"/>
    <lineage>
        <taxon>Eukaryota</taxon>
        <taxon>Viridiplantae</taxon>
        <taxon>Streptophyta</taxon>
        <taxon>Embryophyta</taxon>
        <taxon>Tracheophyta</taxon>
        <taxon>Spermatophyta</taxon>
        <taxon>Magnoliopsida</taxon>
        <taxon>eudicotyledons</taxon>
        <taxon>Gunneridae</taxon>
        <taxon>Pentapetalae</taxon>
        <taxon>rosids</taxon>
        <taxon>malvids</taxon>
        <taxon>Sapindales</taxon>
        <taxon>Rutaceae</taxon>
        <taxon>Aurantioideae</taxon>
        <taxon>Citrus</taxon>
    </lineage>
</organism>
<accession>A0A067GAK2</accession>
<reference evidence="1 2" key="1">
    <citation type="submission" date="2014-04" db="EMBL/GenBank/DDBJ databases">
        <authorList>
            <consortium name="International Citrus Genome Consortium"/>
            <person name="Gmitter F."/>
            <person name="Chen C."/>
            <person name="Farmerie W."/>
            <person name="Harkins T."/>
            <person name="Desany B."/>
            <person name="Mohiuddin M."/>
            <person name="Kodira C."/>
            <person name="Borodovsky M."/>
            <person name="Lomsadze A."/>
            <person name="Burns P."/>
            <person name="Jenkins J."/>
            <person name="Prochnik S."/>
            <person name="Shu S."/>
            <person name="Chapman J."/>
            <person name="Pitluck S."/>
            <person name="Schmutz J."/>
            <person name="Rokhsar D."/>
        </authorList>
    </citation>
    <scope>NUCLEOTIDE SEQUENCE</scope>
</reference>
<dbReference type="AlphaFoldDB" id="A0A067GAK2"/>
<evidence type="ECO:0008006" key="3">
    <source>
        <dbReference type="Google" id="ProtNLM"/>
    </source>
</evidence>
<protein>
    <recommendedName>
        <fullName evidence="3">Mannosyltransferase</fullName>
    </recommendedName>
</protein>
<keyword evidence="2" id="KW-1185">Reference proteome</keyword>
<evidence type="ECO:0000313" key="1">
    <source>
        <dbReference type="EMBL" id="KDO72547.1"/>
    </source>
</evidence>
<name>A0A067GAK2_CITSI</name>